<reference evidence="2 3" key="1">
    <citation type="submission" date="2017-06" db="EMBL/GenBank/DDBJ databases">
        <authorList>
            <consortium name="Pathogen Informatics"/>
        </authorList>
    </citation>
    <scope>NUCLEOTIDE SEQUENCE [LARGE SCALE GENOMIC DNA]</scope>
    <source>
        <strain evidence="2 3">NCTC13788</strain>
    </source>
</reference>
<keyword evidence="3" id="KW-1185">Reference proteome</keyword>
<keyword evidence="1" id="KW-0472">Membrane</keyword>
<evidence type="ECO:0000256" key="1">
    <source>
        <dbReference type="SAM" id="Phobius"/>
    </source>
</evidence>
<name>A0A239SVJ2_9STRE</name>
<proteinExistence type="predicted"/>
<organism evidence="2 3">
    <name type="scientific">Streptococcus merionis</name>
    <dbReference type="NCBI Taxonomy" id="400065"/>
    <lineage>
        <taxon>Bacteria</taxon>
        <taxon>Bacillati</taxon>
        <taxon>Bacillota</taxon>
        <taxon>Bacilli</taxon>
        <taxon>Lactobacillales</taxon>
        <taxon>Streptococcaceae</taxon>
        <taxon>Streptococcus</taxon>
    </lineage>
</organism>
<dbReference type="RefSeq" id="WP_018373351.1">
    <property type="nucleotide sequence ID" value="NZ_LT906439.1"/>
</dbReference>
<dbReference type="KEGG" id="smen:SAMEA4412692_1531"/>
<dbReference type="AlphaFoldDB" id="A0A239SVJ2"/>
<dbReference type="eggNOG" id="ENOG502ZCCA">
    <property type="taxonomic scope" value="Bacteria"/>
</dbReference>
<accession>A0A239SVJ2</accession>
<dbReference type="EMBL" id="LT906439">
    <property type="protein sequence ID" value="SNU89525.1"/>
    <property type="molecule type" value="Genomic_DNA"/>
</dbReference>
<keyword evidence="1" id="KW-1133">Transmembrane helix</keyword>
<feature type="transmembrane region" description="Helical" evidence="1">
    <location>
        <begin position="169"/>
        <end position="191"/>
    </location>
</feature>
<evidence type="ECO:0000313" key="3">
    <source>
        <dbReference type="Proteomes" id="UP000215185"/>
    </source>
</evidence>
<dbReference type="Proteomes" id="UP000215185">
    <property type="component" value="Chromosome 1"/>
</dbReference>
<sequence>MRKYNLFADPSQEEVWINDVQSQGYQLVKVVPWLFCYDFEPSNNPKKVRIDYWEFYTTKRLKQYQAFFDDAGWESVAGGLFGGQQYFKQKADTSDEEIFSDKESRLAMQKRILDMALSAAFISFFYVSIMLSYKGVGLADYFVPSRWFLTQGIWQMPKNLLWKAVLFELPFALLRILPFYFFVGSTFFYFYRYIKLSKIIKNET</sequence>
<keyword evidence="1" id="KW-0812">Transmembrane</keyword>
<feature type="transmembrane region" description="Helical" evidence="1">
    <location>
        <begin position="112"/>
        <end position="133"/>
    </location>
</feature>
<gene>
    <name evidence="2" type="ORF">SAMEA4412692_01531</name>
</gene>
<dbReference type="STRING" id="1123308.GCA_000380085_00786"/>
<dbReference type="OrthoDB" id="8757095at2"/>
<evidence type="ECO:0000313" key="2">
    <source>
        <dbReference type="EMBL" id="SNU89525.1"/>
    </source>
</evidence>
<dbReference type="Pfam" id="PF11193">
    <property type="entry name" value="DUF2812"/>
    <property type="match status" value="1"/>
</dbReference>
<dbReference type="InterPro" id="IPR021359">
    <property type="entry name" value="DUF2812"/>
</dbReference>
<protein>
    <submittedName>
        <fullName evidence="2">Membrane protein</fullName>
    </submittedName>
</protein>